<evidence type="ECO:0008006" key="5">
    <source>
        <dbReference type="Google" id="ProtNLM"/>
    </source>
</evidence>
<keyword evidence="2" id="KW-0812">Transmembrane</keyword>
<feature type="transmembrane region" description="Helical" evidence="2">
    <location>
        <begin position="58"/>
        <end position="83"/>
    </location>
</feature>
<organism evidence="3 4">
    <name type="scientific">Erythrobacter westpacificensis</name>
    <dbReference type="NCBI Taxonomy" id="1055231"/>
    <lineage>
        <taxon>Bacteria</taxon>
        <taxon>Pseudomonadati</taxon>
        <taxon>Pseudomonadota</taxon>
        <taxon>Alphaproteobacteria</taxon>
        <taxon>Sphingomonadales</taxon>
        <taxon>Erythrobacteraceae</taxon>
        <taxon>Erythrobacter/Porphyrobacter group</taxon>
        <taxon>Erythrobacter</taxon>
    </lineage>
</organism>
<reference evidence="4" key="1">
    <citation type="journal article" date="2019" name="Int. J. Syst. Evol. Microbiol.">
        <title>The Global Catalogue of Microorganisms (GCM) 10K type strain sequencing project: providing services to taxonomists for standard genome sequencing and annotation.</title>
        <authorList>
            <consortium name="The Broad Institute Genomics Platform"/>
            <consortium name="The Broad Institute Genome Sequencing Center for Infectious Disease"/>
            <person name="Wu L."/>
            <person name="Ma J."/>
        </authorList>
    </citation>
    <scope>NUCLEOTIDE SEQUENCE [LARGE SCALE GENOMIC DNA]</scope>
    <source>
        <strain evidence="4">JCM 18014</strain>
    </source>
</reference>
<protein>
    <recommendedName>
        <fullName evidence="5">Phage holin family protein</fullName>
    </recommendedName>
</protein>
<proteinExistence type="predicted"/>
<dbReference type="InterPro" id="IPR009937">
    <property type="entry name" value="Phage_holin_3_6"/>
</dbReference>
<evidence type="ECO:0000313" key="4">
    <source>
        <dbReference type="Proteomes" id="UP001500518"/>
    </source>
</evidence>
<keyword evidence="2" id="KW-1133">Transmembrane helix</keyword>
<feature type="transmembrane region" description="Helical" evidence="2">
    <location>
        <begin position="95"/>
        <end position="112"/>
    </location>
</feature>
<feature type="region of interest" description="Disordered" evidence="1">
    <location>
        <begin position="127"/>
        <end position="148"/>
    </location>
</feature>
<comment type="caution">
    <text evidence="3">The sequence shown here is derived from an EMBL/GenBank/DDBJ whole genome shotgun (WGS) entry which is preliminary data.</text>
</comment>
<gene>
    <name evidence="3" type="ORF">GCM10023208_04450</name>
</gene>
<keyword evidence="2" id="KW-0472">Membrane</keyword>
<keyword evidence="4" id="KW-1185">Reference proteome</keyword>
<evidence type="ECO:0000313" key="3">
    <source>
        <dbReference type="EMBL" id="GAA5047801.1"/>
    </source>
</evidence>
<evidence type="ECO:0000256" key="2">
    <source>
        <dbReference type="SAM" id="Phobius"/>
    </source>
</evidence>
<name>A0ABP9K2J1_9SPHN</name>
<evidence type="ECO:0000256" key="1">
    <source>
        <dbReference type="SAM" id="MobiDB-lite"/>
    </source>
</evidence>
<sequence length="148" mass="15689">MSQIDNRTDRATKTSRTDDNVVDLLGRLTSQSAHLAQQQVNLVQAEMRESVADIQKSVASLLGAAVFGIAGLGVTLMGIAYLIGDAIDDRDLATLLVGLATLILAAILYGVARSKMKATNLKPERTIDTVERTPDAATGDLTHSGAKR</sequence>
<dbReference type="Pfam" id="PF07332">
    <property type="entry name" value="Phage_holin_3_6"/>
    <property type="match status" value="1"/>
</dbReference>
<dbReference type="EMBL" id="BAABHV010000004">
    <property type="protein sequence ID" value="GAA5047801.1"/>
    <property type="molecule type" value="Genomic_DNA"/>
</dbReference>
<accession>A0ABP9K2J1</accession>
<dbReference type="RefSeq" id="WP_346031511.1">
    <property type="nucleotide sequence ID" value="NZ_BAABHV010000004.1"/>
</dbReference>
<dbReference type="Proteomes" id="UP001500518">
    <property type="component" value="Unassembled WGS sequence"/>
</dbReference>